<dbReference type="AlphaFoldDB" id="A0A565BPG5"/>
<organism evidence="1 2">
    <name type="scientific">Arabis nemorensis</name>
    <dbReference type="NCBI Taxonomy" id="586526"/>
    <lineage>
        <taxon>Eukaryota</taxon>
        <taxon>Viridiplantae</taxon>
        <taxon>Streptophyta</taxon>
        <taxon>Embryophyta</taxon>
        <taxon>Tracheophyta</taxon>
        <taxon>Spermatophyta</taxon>
        <taxon>Magnoliopsida</taxon>
        <taxon>eudicotyledons</taxon>
        <taxon>Gunneridae</taxon>
        <taxon>Pentapetalae</taxon>
        <taxon>rosids</taxon>
        <taxon>malvids</taxon>
        <taxon>Brassicales</taxon>
        <taxon>Brassicaceae</taxon>
        <taxon>Arabideae</taxon>
        <taxon>Arabis</taxon>
    </lineage>
</organism>
<name>A0A565BPG5_9BRAS</name>
<dbReference type="InterPro" id="IPR044784">
    <property type="entry name" value="At1g01640-like"/>
</dbReference>
<evidence type="ECO:0008006" key="3">
    <source>
        <dbReference type="Google" id="ProtNLM"/>
    </source>
</evidence>
<dbReference type="Proteomes" id="UP000489600">
    <property type="component" value="Unassembled WGS sequence"/>
</dbReference>
<dbReference type="PANTHER" id="PTHR47274">
    <property type="entry name" value="BTB/POZ DOMAIN CONTAINING PROTEIN, EXPRESSED-RELATED"/>
    <property type="match status" value="1"/>
</dbReference>
<protein>
    <recommendedName>
        <fullName evidence="3">BTB domain-containing protein</fullName>
    </recommendedName>
</protein>
<evidence type="ECO:0000313" key="2">
    <source>
        <dbReference type="Proteomes" id="UP000489600"/>
    </source>
</evidence>
<gene>
    <name evidence="1" type="ORF">ANE_LOCUS13543</name>
</gene>
<dbReference type="PANTHER" id="PTHR47274:SF1">
    <property type="entry name" value="BTB_POZ DOMAIN CONTAINING PROTEIN, EXPRESSED"/>
    <property type="match status" value="1"/>
</dbReference>
<evidence type="ECO:0000313" key="1">
    <source>
        <dbReference type="EMBL" id="VVB03099.1"/>
    </source>
</evidence>
<proteinExistence type="predicted"/>
<reference evidence="1" key="1">
    <citation type="submission" date="2019-07" db="EMBL/GenBank/DDBJ databases">
        <authorList>
            <person name="Dittberner H."/>
        </authorList>
    </citation>
    <scope>NUCLEOTIDE SEQUENCE [LARGE SCALE GENOMIC DNA]</scope>
</reference>
<sequence>MDDFEYEPLHDFTNHMYQHVISSVFISEGGEDPRRVTVYKLCIMAKSKLLTLRLSEIEDYETLTLDLLTFEQISFLIQTYFYHPVPIIPEQLLREHAKTFYIAAKYYGLRLLREIARDWISSHFTINSALCRLVIYGILFTHMEAAFAEHDDVETKEEAILLDNTKIRTSALAFLAHSLQSVSTTVDFPEFVQANPNLTLDLIRYIATQHKCPQCKTRNQFY</sequence>
<accession>A0A565BPG5</accession>
<comment type="caution">
    <text evidence="1">The sequence shown here is derived from an EMBL/GenBank/DDBJ whole genome shotgun (WGS) entry which is preliminary data.</text>
</comment>
<dbReference type="EMBL" id="CABITT030000004">
    <property type="protein sequence ID" value="VVB03099.1"/>
    <property type="molecule type" value="Genomic_DNA"/>
</dbReference>
<keyword evidence="2" id="KW-1185">Reference proteome</keyword>